<evidence type="ECO:0000256" key="1">
    <source>
        <dbReference type="ARBA" id="ARBA00004653"/>
    </source>
</evidence>
<name>A0A1I7X6Y5_HETBA</name>
<keyword evidence="6 10" id="KW-0472">Membrane</keyword>
<evidence type="ECO:0000256" key="10">
    <source>
        <dbReference type="SAM" id="Phobius"/>
    </source>
</evidence>
<sequence>MADAGGFAHINGVFVLSVFNSLPVLCKINGLLATSAFVLSDDGVSMLPVHNRSKALGEDVYLMGFNLSHRPHWFKLVTLSSAIFTFYVGYGYVQKRYMTGLIMFTLADVRVSPMFELRGYLMISGALLADAVIGNIQEKSMKKYGGSSNEVVLYSYSIGSLYIFVYTIISGEFFHAFLFFLENPWETYGYATIFGILGYIGVNIVLTLIRVRTREKVNFMNANKHDFSKNRTRWNATLSNIIGNYCRSGRKYKDDLLMI</sequence>
<evidence type="ECO:0000256" key="5">
    <source>
        <dbReference type="ARBA" id="ARBA00022989"/>
    </source>
</evidence>
<dbReference type="WBParaSite" id="Hba_13332">
    <property type="protein sequence ID" value="Hba_13332"/>
    <property type="gene ID" value="Hba_13332"/>
</dbReference>
<dbReference type="GO" id="GO:0046964">
    <property type="term" value="F:3'-phosphoadenosine 5'-phosphosulfate transmembrane transporter activity"/>
    <property type="evidence" value="ECO:0007669"/>
    <property type="project" value="TreeGrafter"/>
</dbReference>
<accession>A0A1I7X6Y5</accession>
<keyword evidence="5 10" id="KW-1133">Transmembrane helix</keyword>
<dbReference type="Pfam" id="PF08449">
    <property type="entry name" value="UAA"/>
    <property type="match status" value="1"/>
</dbReference>
<dbReference type="GO" id="GO:0000139">
    <property type="term" value="C:Golgi membrane"/>
    <property type="evidence" value="ECO:0007669"/>
    <property type="project" value="UniProtKB-SubCell"/>
</dbReference>
<evidence type="ECO:0000256" key="2">
    <source>
        <dbReference type="ARBA" id="ARBA00010694"/>
    </source>
</evidence>
<keyword evidence="11" id="KW-1185">Reference proteome</keyword>
<feature type="transmembrane region" description="Helical" evidence="10">
    <location>
        <begin position="73"/>
        <end position="93"/>
    </location>
</feature>
<comment type="similarity">
    <text evidence="2">Belongs to the nucleotide-sugar transporter family. SLC35B subfamily.</text>
</comment>
<proteinExistence type="inferred from homology"/>
<reference evidence="12" key="1">
    <citation type="submission" date="2016-11" db="UniProtKB">
        <authorList>
            <consortium name="WormBaseParasite"/>
        </authorList>
    </citation>
    <scope>IDENTIFICATION</scope>
</reference>
<organism evidence="11 12">
    <name type="scientific">Heterorhabditis bacteriophora</name>
    <name type="common">Entomopathogenic nematode worm</name>
    <dbReference type="NCBI Taxonomy" id="37862"/>
    <lineage>
        <taxon>Eukaryota</taxon>
        <taxon>Metazoa</taxon>
        <taxon>Ecdysozoa</taxon>
        <taxon>Nematoda</taxon>
        <taxon>Chromadorea</taxon>
        <taxon>Rhabditida</taxon>
        <taxon>Rhabditina</taxon>
        <taxon>Rhabditomorpha</taxon>
        <taxon>Strongyloidea</taxon>
        <taxon>Heterorhabditidae</taxon>
        <taxon>Heterorhabditis</taxon>
    </lineage>
</organism>
<evidence type="ECO:0000256" key="8">
    <source>
        <dbReference type="ARBA" id="ARBA00041866"/>
    </source>
</evidence>
<feature type="transmembrane region" description="Helical" evidence="10">
    <location>
        <begin position="187"/>
        <end position="209"/>
    </location>
</feature>
<keyword evidence="3" id="KW-0813">Transport</keyword>
<dbReference type="GO" id="GO:0005789">
    <property type="term" value="C:endoplasmic reticulum membrane"/>
    <property type="evidence" value="ECO:0007669"/>
    <property type="project" value="TreeGrafter"/>
</dbReference>
<evidence type="ECO:0000256" key="6">
    <source>
        <dbReference type="ARBA" id="ARBA00023136"/>
    </source>
</evidence>
<evidence type="ECO:0000256" key="7">
    <source>
        <dbReference type="ARBA" id="ARBA00039669"/>
    </source>
</evidence>
<evidence type="ECO:0000256" key="4">
    <source>
        <dbReference type="ARBA" id="ARBA00022692"/>
    </source>
</evidence>
<evidence type="ECO:0000256" key="9">
    <source>
        <dbReference type="ARBA" id="ARBA00042729"/>
    </source>
</evidence>
<comment type="subcellular location">
    <subcellularLocation>
        <location evidence="1">Golgi apparatus membrane</location>
        <topology evidence="1">Multi-pass membrane protein</topology>
    </subcellularLocation>
</comment>
<dbReference type="InterPro" id="IPR013657">
    <property type="entry name" value="SCL35B1-4/HUT1"/>
</dbReference>
<dbReference type="PANTHER" id="PTHR10778">
    <property type="entry name" value="SOLUTE CARRIER FAMILY 35 MEMBER B"/>
    <property type="match status" value="1"/>
</dbReference>
<keyword evidence="4 10" id="KW-0812">Transmembrane</keyword>
<evidence type="ECO:0000313" key="11">
    <source>
        <dbReference type="Proteomes" id="UP000095283"/>
    </source>
</evidence>
<dbReference type="PANTHER" id="PTHR10778:SF8">
    <property type="entry name" value="ADENOSINE 3'-PHOSPHO 5'-PHOSPHOSULFATE TRANSPORTER 2"/>
    <property type="match status" value="1"/>
</dbReference>
<feature type="transmembrane region" description="Helical" evidence="10">
    <location>
        <begin position="156"/>
        <end position="181"/>
    </location>
</feature>
<protein>
    <recommendedName>
        <fullName evidence="7">Adenosine 3'-phospho 5'-phosphosulfate transporter 2</fullName>
    </recommendedName>
    <alternativeName>
        <fullName evidence="8">PAPS transporter 2</fullName>
    </alternativeName>
    <alternativeName>
        <fullName evidence="9">Solute carrier family 35 member B3 homolog</fullName>
    </alternativeName>
</protein>
<dbReference type="AlphaFoldDB" id="A0A1I7X6Y5"/>
<evidence type="ECO:0000313" key="12">
    <source>
        <dbReference type="WBParaSite" id="Hba_13332"/>
    </source>
</evidence>
<dbReference type="Proteomes" id="UP000095283">
    <property type="component" value="Unplaced"/>
</dbReference>
<evidence type="ECO:0000256" key="3">
    <source>
        <dbReference type="ARBA" id="ARBA00022448"/>
    </source>
</evidence>